<keyword evidence="6 15" id="KW-0349">Heme</keyword>
<keyword evidence="14" id="KW-0449">Lipoprotein</keyword>
<evidence type="ECO:0000313" key="20">
    <source>
        <dbReference type="Proteomes" id="UP000002058"/>
    </source>
</evidence>
<feature type="disulfide bond" evidence="15">
    <location>
        <begin position="47"/>
        <end position="54"/>
    </location>
</feature>
<dbReference type="GO" id="GO:0046872">
    <property type="term" value="F:metal ion binding"/>
    <property type="evidence" value="ECO:0007669"/>
    <property type="project" value="UniProtKB-UniRule"/>
</dbReference>
<evidence type="ECO:0000256" key="3">
    <source>
        <dbReference type="ARBA" id="ARBA00010031"/>
    </source>
</evidence>
<reference evidence="20" key="1">
    <citation type="journal article" date="2009" name="Genome Res.">
        <title>Comparative genomic analyses of the human fungal pathogens Coccidioides and their relatives.</title>
        <authorList>
            <person name="Sharpton T.J."/>
            <person name="Stajich J.E."/>
            <person name="Rounsley S.D."/>
            <person name="Gardner M.J."/>
            <person name="Wortman J.R."/>
            <person name="Jordar V.S."/>
            <person name="Maiti R."/>
            <person name="Kodira C.D."/>
            <person name="Neafsey D.E."/>
            <person name="Zeng Q."/>
            <person name="Hung C.-Y."/>
            <person name="McMahan C."/>
            <person name="Muszewska A."/>
            <person name="Grynberg M."/>
            <person name="Mandel M.A."/>
            <person name="Kellner E.M."/>
            <person name="Barker B.M."/>
            <person name="Galgiani J.N."/>
            <person name="Orbach M.J."/>
            <person name="Kirkland T.N."/>
            <person name="Cole G.T."/>
            <person name="Henn M.R."/>
            <person name="Birren B.W."/>
            <person name="Taylor J.W."/>
        </authorList>
    </citation>
    <scope>NUCLEOTIDE SEQUENCE [LARGE SCALE GENOMIC DNA]</scope>
    <source>
        <strain evidence="20">UAMH 1704</strain>
    </source>
</reference>
<feature type="compositionally biased region" description="Polar residues" evidence="16">
    <location>
        <begin position="203"/>
        <end position="218"/>
    </location>
</feature>
<gene>
    <name evidence="19" type="ORF">UREG_00760</name>
</gene>
<evidence type="ECO:0000256" key="12">
    <source>
        <dbReference type="ARBA" id="ARBA00023157"/>
    </source>
</evidence>
<dbReference type="HOGENOM" id="CLU_824375_0_0_1"/>
<feature type="region of interest" description="Disordered" evidence="16">
    <location>
        <begin position="198"/>
        <end position="218"/>
    </location>
</feature>
<evidence type="ECO:0000256" key="6">
    <source>
        <dbReference type="ARBA" id="ARBA00022617"/>
    </source>
</evidence>
<keyword evidence="11" id="KW-0472">Membrane</keyword>
<dbReference type="InterPro" id="IPR008427">
    <property type="entry name" value="Extracellular_membr_CFEM_dom"/>
</dbReference>
<feature type="compositionally biased region" description="Low complexity" evidence="16">
    <location>
        <begin position="239"/>
        <end position="250"/>
    </location>
</feature>
<keyword evidence="9 17" id="KW-0732">Signal</keyword>
<feature type="domain" description="CFEM" evidence="18">
    <location>
        <begin position="1"/>
        <end position="119"/>
    </location>
</feature>
<keyword evidence="12 15" id="KW-1015">Disulfide bond</keyword>
<name>C4JDK0_UNCRE</name>
<dbReference type="AlphaFoldDB" id="C4JDK0"/>
<protein>
    <recommendedName>
        <fullName evidence="18">CFEM domain-containing protein</fullName>
    </recommendedName>
</protein>
<evidence type="ECO:0000256" key="4">
    <source>
        <dbReference type="ARBA" id="ARBA00022475"/>
    </source>
</evidence>
<dbReference type="Pfam" id="PF05730">
    <property type="entry name" value="CFEM"/>
    <property type="match status" value="1"/>
</dbReference>
<feature type="disulfide bond" evidence="15">
    <location>
        <begin position="56"/>
        <end position="89"/>
    </location>
</feature>
<keyword evidence="4" id="KW-1003">Cell membrane</keyword>
<dbReference type="GO" id="GO:0005576">
    <property type="term" value="C:extracellular region"/>
    <property type="evidence" value="ECO:0007669"/>
    <property type="project" value="UniProtKB-SubCell"/>
</dbReference>
<dbReference type="PANTHER" id="PTHR37928">
    <property type="entry name" value="CFEM DOMAIN PROTEIN (AFU_ORTHOLOGUE AFUA_6G14090)"/>
    <property type="match status" value="1"/>
</dbReference>
<keyword evidence="13" id="KW-0325">Glycoprotein</keyword>
<dbReference type="VEuPathDB" id="FungiDB:UREG_00760"/>
<feature type="binding site" description="axial binding residue" evidence="15">
    <location>
        <position position="51"/>
    </location>
    <ligand>
        <name>heme</name>
        <dbReference type="ChEBI" id="CHEBI:30413"/>
    </ligand>
    <ligandPart>
        <name>Fe</name>
        <dbReference type="ChEBI" id="CHEBI:18248"/>
    </ligandPart>
</feature>
<evidence type="ECO:0000256" key="10">
    <source>
        <dbReference type="ARBA" id="ARBA00023004"/>
    </source>
</evidence>
<comment type="similarity">
    <text evidence="3">Belongs to the RBT5 family.</text>
</comment>
<evidence type="ECO:0000256" key="2">
    <source>
        <dbReference type="ARBA" id="ARBA00004613"/>
    </source>
</evidence>
<keyword evidence="7" id="KW-0336">GPI-anchor</keyword>
<keyword evidence="20" id="KW-1185">Reference proteome</keyword>
<comment type="subcellular location">
    <subcellularLocation>
        <location evidence="1">Cell membrane</location>
        <topology evidence="1">Lipid-anchor</topology>
        <topology evidence="1">GPI-anchor</topology>
    </subcellularLocation>
    <subcellularLocation>
        <location evidence="2">Secreted</location>
    </subcellularLocation>
</comment>
<keyword evidence="10 15" id="KW-0408">Iron</keyword>
<proteinExistence type="inferred from homology"/>
<dbReference type="PANTHER" id="PTHR37928:SF1">
    <property type="entry name" value="CFEM DOMAIN PROTEIN (AFU_ORTHOLOGUE AFUA_6G14090)"/>
    <property type="match status" value="1"/>
</dbReference>
<dbReference type="InParanoid" id="C4JDK0"/>
<dbReference type="RefSeq" id="XP_002541246.1">
    <property type="nucleotide sequence ID" value="XM_002541200.1"/>
</dbReference>
<dbReference type="GO" id="GO:0098552">
    <property type="term" value="C:side of membrane"/>
    <property type="evidence" value="ECO:0007669"/>
    <property type="project" value="UniProtKB-KW"/>
</dbReference>
<dbReference type="eggNOG" id="ENOG502QTV0">
    <property type="taxonomic scope" value="Eukaryota"/>
</dbReference>
<dbReference type="SMART" id="SM00747">
    <property type="entry name" value="CFEM"/>
    <property type="match status" value="1"/>
</dbReference>
<feature type="region of interest" description="Disordered" evidence="16">
    <location>
        <begin position="239"/>
        <end position="258"/>
    </location>
</feature>
<feature type="signal peptide" evidence="17">
    <location>
        <begin position="1"/>
        <end position="18"/>
    </location>
</feature>
<dbReference type="OrthoDB" id="1193027at2759"/>
<evidence type="ECO:0000256" key="8">
    <source>
        <dbReference type="ARBA" id="ARBA00022723"/>
    </source>
</evidence>
<evidence type="ECO:0000313" key="19">
    <source>
        <dbReference type="EMBL" id="EEP75913.1"/>
    </source>
</evidence>
<evidence type="ECO:0000256" key="1">
    <source>
        <dbReference type="ARBA" id="ARBA00004609"/>
    </source>
</evidence>
<evidence type="ECO:0000259" key="18">
    <source>
        <dbReference type="PROSITE" id="PS52012"/>
    </source>
</evidence>
<evidence type="ECO:0000256" key="11">
    <source>
        <dbReference type="ARBA" id="ARBA00023136"/>
    </source>
</evidence>
<dbReference type="GO" id="GO:0005886">
    <property type="term" value="C:plasma membrane"/>
    <property type="evidence" value="ECO:0007669"/>
    <property type="project" value="UniProtKB-SubCell"/>
</dbReference>
<keyword evidence="5" id="KW-0964">Secreted</keyword>
<dbReference type="GeneID" id="8443706"/>
<evidence type="ECO:0000256" key="17">
    <source>
        <dbReference type="SAM" id="SignalP"/>
    </source>
</evidence>
<sequence>MRLSAVVLTSFLAATVLAQDITPILKLPPCPRNCIWSLLQKAGEFGCGSTDAKCLCRNARYQGELEKCATTQCKPNEVDLMRSVGRTYCEQAGAPLPPQPVSIEPSLSPDYPFPSFTSTGGIPVPSPSVTHPNYPYPFPTYHSSGSLSPVITTAIVHTSSTKDGSETSGMNGLPSDDVLIQTTIRCILSTVRINSKPMPPLATGQSPSAPLTNTTSTVPVDSQTLPVVTSPVIVTTTTESSEASLSTSTTGVGSKGPSITIPVESSSNSTLFSTETSDQPSTIIINPPETSTSTRIVTIKPIAPPQTTAPDAAFPNSGSGFQLHGCAILAGFLIAIL</sequence>
<keyword evidence="8 15" id="KW-0479">Metal-binding</keyword>
<evidence type="ECO:0000256" key="5">
    <source>
        <dbReference type="ARBA" id="ARBA00022525"/>
    </source>
</evidence>
<comment type="caution">
    <text evidence="15">Lacks conserved residue(s) required for the propagation of feature annotation.</text>
</comment>
<feature type="chain" id="PRO_5002937611" description="CFEM domain-containing protein" evidence="17">
    <location>
        <begin position="19"/>
        <end position="337"/>
    </location>
</feature>
<dbReference type="EMBL" id="CH476615">
    <property type="protein sequence ID" value="EEP75913.1"/>
    <property type="molecule type" value="Genomic_DNA"/>
</dbReference>
<evidence type="ECO:0000256" key="14">
    <source>
        <dbReference type="ARBA" id="ARBA00023288"/>
    </source>
</evidence>
<evidence type="ECO:0000256" key="13">
    <source>
        <dbReference type="ARBA" id="ARBA00023180"/>
    </source>
</evidence>
<evidence type="ECO:0000256" key="16">
    <source>
        <dbReference type="SAM" id="MobiDB-lite"/>
    </source>
</evidence>
<dbReference type="Proteomes" id="UP000002058">
    <property type="component" value="Unassembled WGS sequence"/>
</dbReference>
<dbReference type="InterPro" id="IPR051735">
    <property type="entry name" value="CFEM_domain"/>
</dbReference>
<dbReference type="KEGG" id="ure:UREG_00760"/>
<accession>C4JDK0</accession>
<dbReference type="PROSITE" id="PS52012">
    <property type="entry name" value="CFEM"/>
    <property type="match status" value="1"/>
</dbReference>
<evidence type="ECO:0000256" key="7">
    <source>
        <dbReference type="ARBA" id="ARBA00022622"/>
    </source>
</evidence>
<evidence type="ECO:0000256" key="15">
    <source>
        <dbReference type="PROSITE-ProRule" id="PRU01356"/>
    </source>
</evidence>
<evidence type="ECO:0000256" key="9">
    <source>
        <dbReference type="ARBA" id="ARBA00022729"/>
    </source>
</evidence>
<dbReference type="OMA" id="YCEQAGA"/>
<organism evidence="19 20">
    <name type="scientific">Uncinocarpus reesii (strain UAMH 1704)</name>
    <dbReference type="NCBI Taxonomy" id="336963"/>
    <lineage>
        <taxon>Eukaryota</taxon>
        <taxon>Fungi</taxon>
        <taxon>Dikarya</taxon>
        <taxon>Ascomycota</taxon>
        <taxon>Pezizomycotina</taxon>
        <taxon>Eurotiomycetes</taxon>
        <taxon>Eurotiomycetidae</taxon>
        <taxon>Onygenales</taxon>
        <taxon>Onygenaceae</taxon>
        <taxon>Uncinocarpus</taxon>
    </lineage>
</organism>